<protein>
    <submittedName>
        <fullName evidence="1">Uncharacterized protein</fullName>
    </submittedName>
</protein>
<dbReference type="EMBL" id="JADBEM010000001">
    <property type="protein sequence ID" value="MBE1603643.1"/>
    <property type="molecule type" value="Genomic_DNA"/>
</dbReference>
<gene>
    <name evidence="1" type="ORF">HEB94_000491</name>
</gene>
<sequence>MGWYAELAHSMLANHLLLHRTVSEIATRFP</sequence>
<organism evidence="1 2">
    <name type="scientific">Actinopolymorpha pittospori</name>
    <dbReference type="NCBI Taxonomy" id="648752"/>
    <lineage>
        <taxon>Bacteria</taxon>
        <taxon>Bacillati</taxon>
        <taxon>Actinomycetota</taxon>
        <taxon>Actinomycetes</taxon>
        <taxon>Propionibacteriales</taxon>
        <taxon>Actinopolymorphaceae</taxon>
        <taxon>Actinopolymorpha</taxon>
    </lineage>
</organism>
<name>A0A927MRN7_9ACTN</name>
<evidence type="ECO:0000313" key="1">
    <source>
        <dbReference type="EMBL" id="MBE1603643.1"/>
    </source>
</evidence>
<dbReference type="AlphaFoldDB" id="A0A927MRN7"/>
<proteinExistence type="predicted"/>
<accession>A0A927MRN7</accession>
<keyword evidence="2" id="KW-1185">Reference proteome</keyword>
<dbReference type="Proteomes" id="UP000638648">
    <property type="component" value="Unassembled WGS sequence"/>
</dbReference>
<evidence type="ECO:0000313" key="2">
    <source>
        <dbReference type="Proteomes" id="UP000638648"/>
    </source>
</evidence>
<reference evidence="1" key="1">
    <citation type="submission" date="2020-10" db="EMBL/GenBank/DDBJ databases">
        <title>Sequencing the genomes of 1000 actinobacteria strains.</title>
        <authorList>
            <person name="Klenk H.-P."/>
        </authorList>
    </citation>
    <scope>NUCLEOTIDE SEQUENCE</scope>
    <source>
        <strain evidence="1">DSM 45354</strain>
    </source>
</reference>
<comment type="caution">
    <text evidence="1">The sequence shown here is derived from an EMBL/GenBank/DDBJ whole genome shotgun (WGS) entry which is preliminary data.</text>
</comment>